<evidence type="ECO:0000313" key="5">
    <source>
        <dbReference type="WormBase" id="SRAE_2000526100"/>
    </source>
</evidence>
<keyword evidence="1" id="KW-0472">Membrane</keyword>
<gene>
    <name evidence="2 4 5" type="ORF">SRAE_2000526100</name>
</gene>
<dbReference type="AlphaFoldDB" id="A0A090LLN4"/>
<sequence length="222" mass="26105">MTMVMSAEFIFASLIHLGYNGYLITIKFFDSKVHLNTCSKLNILDLNVNQLLIVTPFYFNVFRFYKILFNKYPNVIIFLGVIFITLGPLFYMMIGQFFEINAFYLPKIGCGYQIFSNIPYYQNVMYFNVLLVLFLPFISFILNYIIYKIAINRTSKSNKARITQYNSLFKGIAIQSIFPFFCQVPAILYTIYFTISRNNLDTVEIIISFIYFPGQEYDANRF</sequence>
<evidence type="ECO:0000313" key="4">
    <source>
        <dbReference type="WBParaSite" id="SRAE_2000526100.1"/>
    </source>
</evidence>
<feature type="transmembrane region" description="Helical" evidence="1">
    <location>
        <begin position="168"/>
        <end position="192"/>
    </location>
</feature>
<feature type="transmembrane region" description="Helical" evidence="1">
    <location>
        <begin position="125"/>
        <end position="147"/>
    </location>
</feature>
<keyword evidence="3" id="KW-1185">Reference proteome</keyword>
<feature type="transmembrane region" description="Helical" evidence="1">
    <location>
        <begin position="9"/>
        <end position="29"/>
    </location>
</feature>
<feature type="transmembrane region" description="Helical" evidence="1">
    <location>
        <begin position="75"/>
        <end position="94"/>
    </location>
</feature>
<organism evidence="2">
    <name type="scientific">Strongyloides ratti</name>
    <name type="common">Parasitic roundworm</name>
    <dbReference type="NCBI Taxonomy" id="34506"/>
    <lineage>
        <taxon>Eukaryota</taxon>
        <taxon>Metazoa</taxon>
        <taxon>Ecdysozoa</taxon>
        <taxon>Nematoda</taxon>
        <taxon>Chromadorea</taxon>
        <taxon>Rhabditida</taxon>
        <taxon>Tylenchina</taxon>
        <taxon>Panagrolaimomorpha</taxon>
        <taxon>Strongyloidoidea</taxon>
        <taxon>Strongyloididae</taxon>
        <taxon>Strongyloides</taxon>
    </lineage>
</organism>
<keyword evidence="1" id="KW-1133">Transmembrane helix</keyword>
<reference evidence="2 3" key="1">
    <citation type="submission" date="2014-09" db="EMBL/GenBank/DDBJ databases">
        <authorList>
            <person name="Martin A.A."/>
        </authorList>
    </citation>
    <scope>NUCLEOTIDE SEQUENCE</scope>
    <source>
        <strain evidence="3">ED321</strain>
        <strain evidence="2">ED321 Heterogonic</strain>
    </source>
</reference>
<reference evidence="4" key="2">
    <citation type="submission" date="2020-12" db="UniProtKB">
        <authorList>
            <consortium name="WormBaseParasite"/>
        </authorList>
    </citation>
    <scope>IDENTIFICATION</scope>
</reference>
<dbReference type="WBParaSite" id="SRAE_2000526100.1">
    <property type="protein sequence ID" value="SRAE_2000526100.1"/>
    <property type="gene ID" value="WBGene00265521"/>
</dbReference>
<proteinExistence type="predicted"/>
<name>A0A090LLN4_STRRB</name>
<dbReference type="EMBL" id="LN609529">
    <property type="protein sequence ID" value="CEF70636.1"/>
    <property type="molecule type" value="Genomic_DNA"/>
</dbReference>
<evidence type="ECO:0000313" key="3">
    <source>
        <dbReference type="Proteomes" id="UP000035682"/>
    </source>
</evidence>
<dbReference type="WormBase" id="SRAE_2000526100">
    <property type="protein sequence ID" value="SRP10711"/>
    <property type="gene ID" value="WBGene00265521"/>
</dbReference>
<dbReference type="CTD" id="36383014"/>
<evidence type="ECO:0000313" key="2">
    <source>
        <dbReference type="EMBL" id="CEF70636.1"/>
    </source>
</evidence>
<dbReference type="Proteomes" id="UP000035682">
    <property type="component" value="Unplaced"/>
</dbReference>
<evidence type="ECO:0000256" key="1">
    <source>
        <dbReference type="SAM" id="Phobius"/>
    </source>
</evidence>
<dbReference type="GeneID" id="36383014"/>
<protein>
    <submittedName>
        <fullName evidence="2 4">Uncharacterized protein</fullName>
    </submittedName>
</protein>
<accession>A0A090LLN4</accession>
<keyword evidence="1" id="KW-0812">Transmembrane</keyword>
<dbReference type="RefSeq" id="XP_024509832.1">
    <property type="nucleotide sequence ID" value="XM_024644255.1"/>
</dbReference>
<feature type="transmembrane region" description="Helical" evidence="1">
    <location>
        <begin position="49"/>
        <end position="68"/>
    </location>
</feature>